<gene>
    <name evidence="14" type="ORF">MSAN_01376000</name>
</gene>
<keyword evidence="9 12" id="KW-0472">Membrane</keyword>
<name>A0A8H7D0G3_9AGAR</name>
<evidence type="ECO:0008006" key="16">
    <source>
        <dbReference type="Google" id="ProtNLM"/>
    </source>
</evidence>
<dbReference type="GO" id="GO:0008168">
    <property type="term" value="F:methyltransferase activity"/>
    <property type="evidence" value="ECO:0007669"/>
    <property type="project" value="UniProtKB-KW"/>
</dbReference>
<feature type="transmembrane region" description="Helical" evidence="12">
    <location>
        <begin position="150"/>
        <end position="167"/>
    </location>
</feature>
<dbReference type="GO" id="GO:0032259">
    <property type="term" value="P:methylation"/>
    <property type="evidence" value="ECO:0007669"/>
    <property type="project" value="UniProtKB-KW"/>
</dbReference>
<accession>A0A8H7D0G3</accession>
<dbReference type="PANTHER" id="PTHR12714">
    <property type="entry name" value="PROTEIN-S ISOPRENYLCYSTEINE O-METHYLTRANSFERASE"/>
    <property type="match status" value="1"/>
</dbReference>
<keyword evidence="5 12" id="KW-0812">Transmembrane</keyword>
<keyword evidence="7 12" id="KW-1133">Transmembrane helix</keyword>
<evidence type="ECO:0000313" key="15">
    <source>
        <dbReference type="Proteomes" id="UP000623467"/>
    </source>
</evidence>
<evidence type="ECO:0000256" key="12">
    <source>
        <dbReference type="SAM" id="Phobius"/>
    </source>
</evidence>
<evidence type="ECO:0000256" key="8">
    <source>
        <dbReference type="ARBA" id="ARBA00023098"/>
    </source>
</evidence>
<evidence type="ECO:0000256" key="5">
    <source>
        <dbReference type="ARBA" id="ARBA00022692"/>
    </source>
</evidence>
<dbReference type="PANTHER" id="PTHR12714:SF9">
    <property type="entry name" value="PROTEIN-S-ISOPRENYLCYSTEINE O-METHYLTRANSFERASE"/>
    <property type="match status" value="1"/>
</dbReference>
<keyword evidence="4" id="KW-0949">S-adenosyl-L-methionine</keyword>
<organism evidence="14 15">
    <name type="scientific">Mycena sanguinolenta</name>
    <dbReference type="NCBI Taxonomy" id="230812"/>
    <lineage>
        <taxon>Eukaryota</taxon>
        <taxon>Fungi</taxon>
        <taxon>Dikarya</taxon>
        <taxon>Basidiomycota</taxon>
        <taxon>Agaricomycotina</taxon>
        <taxon>Agaricomycetes</taxon>
        <taxon>Agaricomycetidae</taxon>
        <taxon>Agaricales</taxon>
        <taxon>Marasmiineae</taxon>
        <taxon>Mycenaceae</taxon>
        <taxon>Mycena</taxon>
    </lineage>
</organism>
<dbReference type="GO" id="GO:0006656">
    <property type="term" value="P:phosphatidylcholine biosynthetic process"/>
    <property type="evidence" value="ECO:0007669"/>
    <property type="project" value="UniProtKB-UniPathway"/>
</dbReference>
<keyword evidence="15" id="KW-1185">Reference proteome</keyword>
<evidence type="ECO:0000256" key="9">
    <source>
        <dbReference type="ARBA" id="ARBA00023136"/>
    </source>
</evidence>
<feature type="chain" id="PRO_5034996296" description="Protein-S-isoprenylcysteine O-methyltransferase" evidence="13">
    <location>
        <begin position="22"/>
        <end position="236"/>
    </location>
</feature>
<keyword evidence="3" id="KW-0808">Transferase</keyword>
<evidence type="ECO:0000256" key="13">
    <source>
        <dbReference type="SAM" id="SignalP"/>
    </source>
</evidence>
<protein>
    <recommendedName>
        <fullName evidence="16">Protein-S-isoprenylcysteine O-methyltransferase</fullName>
    </recommendedName>
</protein>
<comment type="subcellular location">
    <subcellularLocation>
        <location evidence="1">Endomembrane system</location>
        <topology evidence="1">Multi-pass membrane protein</topology>
    </subcellularLocation>
</comment>
<dbReference type="Gene3D" id="1.20.120.1630">
    <property type="match status" value="1"/>
</dbReference>
<keyword evidence="10" id="KW-0594">Phospholipid biosynthesis</keyword>
<feature type="transmembrane region" description="Helical" evidence="12">
    <location>
        <begin position="179"/>
        <end position="202"/>
    </location>
</feature>
<dbReference type="UniPathway" id="UPA00753"/>
<keyword evidence="2" id="KW-0444">Lipid biosynthesis</keyword>
<dbReference type="GO" id="GO:0012505">
    <property type="term" value="C:endomembrane system"/>
    <property type="evidence" value="ECO:0007669"/>
    <property type="project" value="UniProtKB-SubCell"/>
</dbReference>
<comment type="caution">
    <text evidence="14">The sequence shown here is derived from an EMBL/GenBank/DDBJ whole genome shotgun (WGS) entry which is preliminary data.</text>
</comment>
<reference evidence="14" key="1">
    <citation type="submission" date="2020-05" db="EMBL/GenBank/DDBJ databases">
        <title>Mycena genomes resolve the evolution of fungal bioluminescence.</title>
        <authorList>
            <person name="Tsai I.J."/>
        </authorList>
    </citation>
    <scope>NUCLEOTIDE SEQUENCE</scope>
    <source>
        <strain evidence="14">160909Yilan</strain>
    </source>
</reference>
<dbReference type="AlphaFoldDB" id="A0A8H7D0G3"/>
<evidence type="ECO:0000256" key="2">
    <source>
        <dbReference type="ARBA" id="ARBA00022516"/>
    </source>
</evidence>
<dbReference type="Pfam" id="PF04191">
    <property type="entry name" value="PEMT"/>
    <property type="match status" value="1"/>
</dbReference>
<keyword evidence="6" id="KW-0256">Endoplasmic reticulum</keyword>
<evidence type="ECO:0000256" key="10">
    <source>
        <dbReference type="ARBA" id="ARBA00023209"/>
    </source>
</evidence>
<evidence type="ECO:0000256" key="6">
    <source>
        <dbReference type="ARBA" id="ARBA00022824"/>
    </source>
</evidence>
<evidence type="ECO:0000256" key="7">
    <source>
        <dbReference type="ARBA" id="ARBA00022989"/>
    </source>
</evidence>
<evidence type="ECO:0000313" key="14">
    <source>
        <dbReference type="EMBL" id="KAF7354626.1"/>
    </source>
</evidence>
<proteinExistence type="predicted"/>
<feature type="signal peptide" evidence="13">
    <location>
        <begin position="1"/>
        <end position="21"/>
    </location>
</feature>
<dbReference type="Proteomes" id="UP000623467">
    <property type="component" value="Unassembled WGS sequence"/>
</dbReference>
<dbReference type="InterPro" id="IPR007318">
    <property type="entry name" value="Phopholipid_MeTrfase"/>
</dbReference>
<keyword evidence="8" id="KW-0443">Lipid metabolism</keyword>
<evidence type="ECO:0000256" key="1">
    <source>
        <dbReference type="ARBA" id="ARBA00004127"/>
    </source>
</evidence>
<dbReference type="EMBL" id="JACAZH010000011">
    <property type="protein sequence ID" value="KAF7354626.1"/>
    <property type="molecule type" value="Genomic_DNA"/>
</dbReference>
<evidence type="ECO:0000256" key="3">
    <source>
        <dbReference type="ARBA" id="ARBA00022603"/>
    </source>
</evidence>
<feature type="transmembrane region" description="Helical" evidence="12">
    <location>
        <begin position="96"/>
        <end position="117"/>
    </location>
</feature>
<evidence type="ECO:0000256" key="4">
    <source>
        <dbReference type="ARBA" id="ARBA00022691"/>
    </source>
</evidence>
<dbReference type="OrthoDB" id="422086at2759"/>
<keyword evidence="3" id="KW-0489">Methyltransferase</keyword>
<evidence type="ECO:0000256" key="11">
    <source>
        <dbReference type="ARBA" id="ARBA00023264"/>
    </source>
</evidence>
<keyword evidence="13" id="KW-0732">Signal</keyword>
<sequence>MPLLKILCIFATALSLHMCSTSPNPPLHSSERTVTPTRVEFILVSPSFRSAQKLFYWGAAIAETAVVLAQIRPRSIRSQLVISALTFGGDLPSMDLSPSAVFGFFLVASGALLRLLCYRTLGKYFTFETGITRNHRLITTGPYSLIRHPSYTGAVLAYFGLLLYYGSRGSWFMECVFKGSIAGTIFCAGYIFSTSLVIAGLLSRISKEDEGLQGEFGPEWDAWAARVPYILIPYLY</sequence>
<keyword evidence="11" id="KW-1208">Phospholipid metabolism</keyword>